<dbReference type="InterPro" id="IPR027443">
    <property type="entry name" value="IPNS-like_sf"/>
</dbReference>
<sequence length="390" mass="43019">MSDETKKTSHQEEESVAIANVVVIDYEDLKQQDTKPKMLEAIEEAFGPNGIGLLAVRNVPGFLEAKSTLLPMAHKLVHLPQEYLDSKLTDADSLYNAGWSHGKEKLGDGEPDYAKGSFYYNPCTDCPGTEQDRAQYPLSYPSNLWPSDRLPELEPAAKTMGLLLKDVTIGLATHLDAYICNKLSAKEQANYQPDTLSKALADTEKVKCRLLYYFPKSTAATTTSRNNNNNKNSWIGWHNDSGFLTALAGDYYVDHAAGAIMDDAPDNKAGLYVADRHDNLQRVVIPPDCLAIQMGECTQILSGGAVCATPHMVRSSGVDGVARISLAAFVDTPPTFPLWTPTGGDDLLESKRVPPLHQRWTTNGMTFGDFLTQTFQMYYDWGKTNQPSEE</sequence>
<dbReference type="SUPFAM" id="SSF51197">
    <property type="entry name" value="Clavaminate synthase-like"/>
    <property type="match status" value="1"/>
</dbReference>
<evidence type="ECO:0000313" key="1">
    <source>
        <dbReference type="EMBL" id="CAB9530416.1"/>
    </source>
</evidence>
<gene>
    <name evidence="1" type="ORF">SEMRO_2870_G339070.1</name>
</gene>
<dbReference type="PANTHER" id="PTHR48420:SF1">
    <property type="entry name" value="NON-HAEM DIOXYGENASE N-TERMINAL DOMAIN-CONTAINING PROTEIN"/>
    <property type="match status" value="1"/>
</dbReference>
<reference evidence="1" key="1">
    <citation type="submission" date="2020-06" db="EMBL/GenBank/DDBJ databases">
        <authorList>
            <consortium name="Plant Systems Biology data submission"/>
        </authorList>
    </citation>
    <scope>NUCLEOTIDE SEQUENCE</scope>
    <source>
        <strain evidence="1">D6</strain>
    </source>
</reference>
<protein>
    <submittedName>
        <fullName evidence="1">Uncharacterized protein</fullName>
    </submittedName>
</protein>
<accession>A0A9N8F341</accession>
<dbReference type="OrthoDB" id="438224at2759"/>
<proteinExistence type="predicted"/>
<comment type="caution">
    <text evidence="1">The sequence shown here is derived from an EMBL/GenBank/DDBJ whole genome shotgun (WGS) entry which is preliminary data.</text>
</comment>
<dbReference type="EMBL" id="CAICTM010002868">
    <property type="protein sequence ID" value="CAB9530416.1"/>
    <property type="molecule type" value="Genomic_DNA"/>
</dbReference>
<organism evidence="1 2">
    <name type="scientific">Seminavis robusta</name>
    <dbReference type="NCBI Taxonomy" id="568900"/>
    <lineage>
        <taxon>Eukaryota</taxon>
        <taxon>Sar</taxon>
        <taxon>Stramenopiles</taxon>
        <taxon>Ochrophyta</taxon>
        <taxon>Bacillariophyta</taxon>
        <taxon>Bacillariophyceae</taxon>
        <taxon>Bacillariophycidae</taxon>
        <taxon>Naviculales</taxon>
        <taxon>Naviculaceae</taxon>
        <taxon>Seminavis</taxon>
    </lineage>
</organism>
<evidence type="ECO:0000313" key="2">
    <source>
        <dbReference type="Proteomes" id="UP001153069"/>
    </source>
</evidence>
<dbReference type="PANTHER" id="PTHR48420">
    <property type="entry name" value="NON-HAEM DIOXYGENASE N-TERMINAL DOMAIN-CONTAINING PROTEIN"/>
    <property type="match status" value="1"/>
</dbReference>
<dbReference type="Gene3D" id="2.60.120.330">
    <property type="entry name" value="B-lactam Antibiotic, Isopenicillin N Synthase, Chain"/>
    <property type="match status" value="1"/>
</dbReference>
<name>A0A9N8F341_9STRA</name>
<dbReference type="Proteomes" id="UP001153069">
    <property type="component" value="Unassembled WGS sequence"/>
</dbReference>
<dbReference type="AlphaFoldDB" id="A0A9N8F341"/>
<keyword evidence="2" id="KW-1185">Reference proteome</keyword>